<proteinExistence type="predicted"/>
<reference evidence="1" key="1">
    <citation type="submission" date="2019-01" db="EMBL/GenBank/DDBJ databases">
        <title>Draft genome sequences of three monokaryotic isolates of the white-rot basidiomycete fungus Dichomitus squalens.</title>
        <authorList>
            <consortium name="DOE Joint Genome Institute"/>
            <person name="Lopez S.C."/>
            <person name="Andreopoulos B."/>
            <person name="Pangilinan J."/>
            <person name="Lipzen A."/>
            <person name="Riley R."/>
            <person name="Ahrendt S."/>
            <person name="Ng V."/>
            <person name="Barry K."/>
            <person name="Daum C."/>
            <person name="Grigoriev I.V."/>
            <person name="Hilden K.S."/>
            <person name="Makela M.R."/>
            <person name="de Vries R.P."/>
        </authorList>
    </citation>
    <scope>NUCLEOTIDE SEQUENCE [LARGE SCALE GENOMIC DNA]</scope>
    <source>
        <strain evidence="1">OM18370.1</strain>
    </source>
</reference>
<name>A0A4Q9MD40_9APHY</name>
<protein>
    <submittedName>
        <fullName evidence="1">Uncharacterized protein</fullName>
    </submittedName>
</protein>
<sequence>MGAGCFVMYWYGSDWVWHGVYVSECPLSKDLSFLEKTQLTCGSVDKLCLCRRHSGCVLLLKPLPMPM</sequence>
<dbReference type="EMBL" id="ML143465">
    <property type="protein sequence ID" value="TBU25205.1"/>
    <property type="molecule type" value="Genomic_DNA"/>
</dbReference>
<gene>
    <name evidence="1" type="ORF">BD311DRAFT_765080</name>
</gene>
<dbReference type="AlphaFoldDB" id="A0A4Q9MD40"/>
<accession>A0A4Q9MD40</accession>
<organism evidence="1">
    <name type="scientific">Dichomitus squalens</name>
    <dbReference type="NCBI Taxonomy" id="114155"/>
    <lineage>
        <taxon>Eukaryota</taxon>
        <taxon>Fungi</taxon>
        <taxon>Dikarya</taxon>
        <taxon>Basidiomycota</taxon>
        <taxon>Agaricomycotina</taxon>
        <taxon>Agaricomycetes</taxon>
        <taxon>Polyporales</taxon>
        <taxon>Polyporaceae</taxon>
        <taxon>Dichomitus</taxon>
    </lineage>
</organism>
<evidence type="ECO:0000313" key="1">
    <source>
        <dbReference type="EMBL" id="TBU25205.1"/>
    </source>
</evidence>
<dbReference type="Proteomes" id="UP000292957">
    <property type="component" value="Unassembled WGS sequence"/>
</dbReference>